<dbReference type="Gene3D" id="3.40.1550.20">
    <property type="entry name" value="Transcriptional regulator MraZ domain"/>
    <property type="match status" value="1"/>
</dbReference>
<sequence length="141" mass="16524">MFFGEYRHNMDTKGRLSIPSKMRNQCGSLVYVTRGNEGCLNVYNEEGWNAYYQGLAQLSQRKKEARKFLRLVQSKTHDIEFDKTGRINIPADLRSLAGLEKECVIIGVGDHMEIWNQQKWESYYEENDADFDELSEMLEEE</sequence>
<dbReference type="CDD" id="cd16321">
    <property type="entry name" value="MraZ_C"/>
    <property type="match status" value="1"/>
</dbReference>
<evidence type="ECO:0000256" key="4">
    <source>
        <dbReference type="ARBA" id="ARBA00023015"/>
    </source>
</evidence>
<keyword evidence="5 7" id="KW-0238">DNA-binding</keyword>
<dbReference type="PANTHER" id="PTHR34701">
    <property type="entry name" value="TRANSCRIPTIONAL REGULATOR MRAZ"/>
    <property type="match status" value="1"/>
</dbReference>
<dbReference type="GO" id="GO:2000143">
    <property type="term" value="P:negative regulation of DNA-templated transcription initiation"/>
    <property type="evidence" value="ECO:0007669"/>
    <property type="project" value="TreeGrafter"/>
</dbReference>
<comment type="caution">
    <text evidence="9">The sequence shown here is derived from an EMBL/GenBank/DDBJ whole genome shotgun (WGS) entry which is preliminary data.</text>
</comment>
<dbReference type="InterPro" id="IPR035642">
    <property type="entry name" value="MraZ_N"/>
</dbReference>
<comment type="subunit">
    <text evidence="7">Forms oligomers.</text>
</comment>
<gene>
    <name evidence="7" type="primary">mraZ</name>
    <name evidence="9" type="ORF">IV49_GL000189</name>
</gene>
<dbReference type="InterPro" id="IPR007159">
    <property type="entry name" value="SpoVT-AbrB_dom"/>
</dbReference>
<dbReference type="SUPFAM" id="SSF89447">
    <property type="entry name" value="AbrB/MazE/MraZ-like"/>
    <property type="match status" value="1"/>
</dbReference>
<dbReference type="GO" id="GO:0005737">
    <property type="term" value="C:cytoplasm"/>
    <property type="evidence" value="ECO:0007669"/>
    <property type="project" value="UniProtKB-UniRule"/>
</dbReference>
<protein>
    <recommendedName>
        <fullName evidence="1 7">Transcriptional regulator MraZ</fullName>
    </recommendedName>
</protein>
<reference evidence="9 10" key="1">
    <citation type="journal article" date="2015" name="Genome Announc.">
        <title>Expanding the biotechnology potential of lactobacilli through comparative genomics of 213 strains and associated genera.</title>
        <authorList>
            <person name="Sun Z."/>
            <person name="Harris H.M."/>
            <person name="McCann A."/>
            <person name="Guo C."/>
            <person name="Argimon S."/>
            <person name="Zhang W."/>
            <person name="Yang X."/>
            <person name="Jeffery I.B."/>
            <person name="Cooney J.C."/>
            <person name="Kagawa T.F."/>
            <person name="Liu W."/>
            <person name="Song Y."/>
            <person name="Salvetti E."/>
            <person name="Wrobel A."/>
            <person name="Rasinkangas P."/>
            <person name="Parkhill J."/>
            <person name="Rea M.C."/>
            <person name="O'Sullivan O."/>
            <person name="Ritari J."/>
            <person name="Douillard F.P."/>
            <person name="Paul Ross R."/>
            <person name="Yang R."/>
            <person name="Briner A.E."/>
            <person name="Felis G.E."/>
            <person name="de Vos W.M."/>
            <person name="Barrangou R."/>
            <person name="Klaenhammer T.R."/>
            <person name="Caufield P.W."/>
            <person name="Cui Y."/>
            <person name="Zhang H."/>
            <person name="O'Toole P.W."/>
        </authorList>
    </citation>
    <scope>NUCLEOTIDE SEQUENCE [LARGE SCALE GENOMIC DNA]</scope>
    <source>
        <strain evidence="9 10">DSM 20405</strain>
    </source>
</reference>
<dbReference type="GO" id="GO:0009295">
    <property type="term" value="C:nucleoid"/>
    <property type="evidence" value="ECO:0007669"/>
    <property type="project" value="UniProtKB-SubCell"/>
</dbReference>
<evidence type="ECO:0000256" key="3">
    <source>
        <dbReference type="ARBA" id="ARBA00022737"/>
    </source>
</evidence>
<keyword evidence="10" id="KW-1185">Reference proteome</keyword>
<dbReference type="InterPro" id="IPR037914">
    <property type="entry name" value="SpoVT-AbrB_sf"/>
</dbReference>
<name>A0A0R2HBI3_9FIRM</name>
<dbReference type="PATRIC" id="fig|1410657.5.peg.192"/>
<feature type="domain" description="SpoVT-AbrB" evidence="8">
    <location>
        <begin position="5"/>
        <end position="47"/>
    </location>
</feature>
<dbReference type="PANTHER" id="PTHR34701:SF1">
    <property type="entry name" value="TRANSCRIPTIONAL REGULATOR MRAZ"/>
    <property type="match status" value="1"/>
</dbReference>
<dbReference type="Proteomes" id="UP000051841">
    <property type="component" value="Unassembled WGS sequence"/>
</dbReference>
<dbReference type="InterPro" id="IPR038619">
    <property type="entry name" value="MraZ_sf"/>
</dbReference>
<evidence type="ECO:0000313" key="10">
    <source>
        <dbReference type="Proteomes" id="UP000051841"/>
    </source>
</evidence>
<evidence type="ECO:0000256" key="1">
    <source>
        <dbReference type="ARBA" id="ARBA00013860"/>
    </source>
</evidence>
<dbReference type="RefSeq" id="WP_029072378.1">
    <property type="nucleotide sequence ID" value="NZ_JQBL01000010.1"/>
</dbReference>
<dbReference type="AlphaFoldDB" id="A0A0R2HBI3"/>
<evidence type="ECO:0000259" key="8">
    <source>
        <dbReference type="PROSITE" id="PS51740"/>
    </source>
</evidence>
<dbReference type="GO" id="GO:0000976">
    <property type="term" value="F:transcription cis-regulatory region binding"/>
    <property type="evidence" value="ECO:0007669"/>
    <property type="project" value="TreeGrafter"/>
</dbReference>
<dbReference type="GO" id="GO:0003700">
    <property type="term" value="F:DNA-binding transcription factor activity"/>
    <property type="evidence" value="ECO:0007669"/>
    <property type="project" value="UniProtKB-UniRule"/>
</dbReference>
<evidence type="ECO:0000256" key="5">
    <source>
        <dbReference type="ARBA" id="ARBA00023125"/>
    </source>
</evidence>
<dbReference type="InterPro" id="IPR020603">
    <property type="entry name" value="MraZ_dom"/>
</dbReference>
<feature type="domain" description="SpoVT-AbrB" evidence="8">
    <location>
        <begin position="76"/>
        <end position="119"/>
    </location>
</feature>
<keyword evidence="3" id="KW-0677">Repeat</keyword>
<dbReference type="NCBIfam" id="TIGR00242">
    <property type="entry name" value="division/cell wall cluster transcriptional repressor MraZ"/>
    <property type="match status" value="1"/>
</dbReference>
<accession>A0A0R2HBI3</accession>
<keyword evidence="9" id="KW-0131">Cell cycle</keyword>
<keyword evidence="4 7" id="KW-0805">Transcription regulation</keyword>
<dbReference type="InterPro" id="IPR003444">
    <property type="entry name" value="MraZ"/>
</dbReference>
<comment type="subcellular location">
    <subcellularLocation>
        <location evidence="7">Cytoplasm</location>
        <location evidence="7">Nucleoid</location>
    </subcellularLocation>
</comment>
<comment type="similarity">
    <text evidence="7">Belongs to the MraZ family.</text>
</comment>
<dbReference type="InterPro" id="IPR035644">
    <property type="entry name" value="MraZ_C"/>
</dbReference>
<dbReference type="HAMAP" id="MF_01008">
    <property type="entry name" value="MraZ"/>
    <property type="match status" value="1"/>
</dbReference>
<keyword evidence="6 7" id="KW-0804">Transcription</keyword>
<proteinExistence type="inferred from homology"/>
<keyword evidence="2 7" id="KW-0963">Cytoplasm</keyword>
<evidence type="ECO:0000256" key="6">
    <source>
        <dbReference type="ARBA" id="ARBA00023163"/>
    </source>
</evidence>
<dbReference type="EMBL" id="JQBL01000010">
    <property type="protein sequence ID" value="KRN50321.1"/>
    <property type="molecule type" value="Genomic_DNA"/>
</dbReference>
<dbReference type="Pfam" id="PF02381">
    <property type="entry name" value="MraZ"/>
    <property type="match status" value="2"/>
</dbReference>
<evidence type="ECO:0000256" key="2">
    <source>
        <dbReference type="ARBA" id="ARBA00022490"/>
    </source>
</evidence>
<organism evidence="9 10">
    <name type="scientific">Kandleria vitulina DSM 20405</name>
    <dbReference type="NCBI Taxonomy" id="1410657"/>
    <lineage>
        <taxon>Bacteria</taxon>
        <taxon>Bacillati</taxon>
        <taxon>Bacillota</taxon>
        <taxon>Erysipelotrichia</taxon>
        <taxon>Erysipelotrichales</taxon>
        <taxon>Coprobacillaceae</taxon>
        <taxon>Kandleria</taxon>
    </lineage>
</organism>
<dbReference type="GO" id="GO:0051301">
    <property type="term" value="P:cell division"/>
    <property type="evidence" value="ECO:0007669"/>
    <property type="project" value="UniProtKB-KW"/>
</dbReference>
<evidence type="ECO:0000313" key="9">
    <source>
        <dbReference type="EMBL" id="KRN50321.1"/>
    </source>
</evidence>
<dbReference type="PROSITE" id="PS51740">
    <property type="entry name" value="SPOVT_ABRB"/>
    <property type="match status" value="2"/>
</dbReference>
<dbReference type="CDD" id="cd16320">
    <property type="entry name" value="MraZ_N"/>
    <property type="match status" value="1"/>
</dbReference>
<keyword evidence="9" id="KW-0132">Cell division</keyword>
<evidence type="ECO:0000256" key="7">
    <source>
        <dbReference type="HAMAP-Rule" id="MF_01008"/>
    </source>
</evidence>